<keyword evidence="1" id="KW-0472">Membrane</keyword>
<comment type="caution">
    <text evidence="2">The sequence shown here is derived from an EMBL/GenBank/DDBJ whole genome shotgun (WGS) entry which is preliminary data.</text>
</comment>
<dbReference type="OrthoDB" id="123194at2"/>
<accession>A0A432YMC3</accession>
<evidence type="ECO:0008006" key="4">
    <source>
        <dbReference type="Google" id="ProtNLM"/>
    </source>
</evidence>
<organism evidence="2 3">
    <name type="scientific">Pseudidiomarina insulisalsae</name>
    <dbReference type="NCBI Taxonomy" id="575789"/>
    <lineage>
        <taxon>Bacteria</taxon>
        <taxon>Pseudomonadati</taxon>
        <taxon>Pseudomonadota</taxon>
        <taxon>Gammaproteobacteria</taxon>
        <taxon>Alteromonadales</taxon>
        <taxon>Idiomarinaceae</taxon>
        <taxon>Pseudidiomarina</taxon>
    </lineage>
</organism>
<sequence length="66" mass="7479">MGQETFAGLGFFWMLIVGAIVVIPVWRICQRIGYPGPLSLLMLIPLANLALLYFIAFARWNPERGR</sequence>
<keyword evidence="1" id="KW-1133">Transmembrane helix</keyword>
<evidence type="ECO:0000313" key="3">
    <source>
        <dbReference type="Proteomes" id="UP000288259"/>
    </source>
</evidence>
<dbReference type="Proteomes" id="UP000288259">
    <property type="component" value="Unassembled WGS sequence"/>
</dbReference>
<dbReference type="EMBL" id="PIPY01000004">
    <property type="protein sequence ID" value="RUO62072.1"/>
    <property type="molecule type" value="Genomic_DNA"/>
</dbReference>
<feature type="transmembrane region" description="Helical" evidence="1">
    <location>
        <begin position="38"/>
        <end position="60"/>
    </location>
</feature>
<dbReference type="RefSeq" id="WP_126754033.1">
    <property type="nucleotide sequence ID" value="NZ_PIPY01000004.1"/>
</dbReference>
<reference evidence="3" key="1">
    <citation type="journal article" date="2018" name="Front. Microbiol.">
        <title>Genome-Based Analysis Reveals the Taxonomy and Diversity of the Family Idiomarinaceae.</title>
        <authorList>
            <person name="Liu Y."/>
            <person name="Lai Q."/>
            <person name="Shao Z."/>
        </authorList>
    </citation>
    <scope>NUCLEOTIDE SEQUENCE [LARGE SCALE GENOMIC DNA]</scope>
    <source>
        <strain evidence="3">CVS-6</strain>
    </source>
</reference>
<evidence type="ECO:0000313" key="2">
    <source>
        <dbReference type="EMBL" id="RUO62072.1"/>
    </source>
</evidence>
<name>A0A432YMC3_9GAMM</name>
<feature type="transmembrane region" description="Helical" evidence="1">
    <location>
        <begin position="6"/>
        <end position="26"/>
    </location>
</feature>
<keyword evidence="3" id="KW-1185">Reference proteome</keyword>
<protein>
    <recommendedName>
        <fullName evidence="4">DUF805 domain-containing protein</fullName>
    </recommendedName>
</protein>
<evidence type="ECO:0000256" key="1">
    <source>
        <dbReference type="SAM" id="Phobius"/>
    </source>
</evidence>
<proteinExistence type="predicted"/>
<dbReference type="AlphaFoldDB" id="A0A432YMC3"/>
<gene>
    <name evidence="2" type="ORF">CWI71_04270</name>
</gene>
<keyword evidence="1" id="KW-0812">Transmembrane</keyword>